<evidence type="ECO:0000256" key="1">
    <source>
        <dbReference type="SAM" id="Phobius"/>
    </source>
</evidence>
<protein>
    <submittedName>
        <fullName evidence="2">Uncharacterized protein</fullName>
    </submittedName>
</protein>
<evidence type="ECO:0000313" key="2">
    <source>
        <dbReference type="EMBL" id="KAK8993328.1"/>
    </source>
</evidence>
<sequence length="129" mass="14169">MGPSMQPPNSFTTPRNVKFELVLFLDLLSCLLCTAISSLAPHPLIEQLLISLYSRPKLALNWSDILDIDPSFASYARHSCPPLLPSALSFPVVILCQSLLAFYLMLLLVGPATTATRTTLHSGNKKFQP</sequence>
<reference evidence="2 3" key="1">
    <citation type="journal article" date="2024" name="G3 (Bethesda)">
        <title>Genome assembly of Hibiscus sabdariffa L. provides insights into metabolisms of medicinal natural products.</title>
        <authorList>
            <person name="Kim T."/>
        </authorList>
    </citation>
    <scope>NUCLEOTIDE SEQUENCE [LARGE SCALE GENOMIC DNA]</scope>
    <source>
        <strain evidence="2">TK-2024</strain>
        <tissue evidence="2">Old leaves</tissue>
    </source>
</reference>
<keyword evidence="1" id="KW-0812">Transmembrane</keyword>
<evidence type="ECO:0000313" key="3">
    <source>
        <dbReference type="Proteomes" id="UP001396334"/>
    </source>
</evidence>
<feature type="transmembrane region" description="Helical" evidence="1">
    <location>
        <begin position="21"/>
        <end position="40"/>
    </location>
</feature>
<keyword evidence="1" id="KW-0472">Membrane</keyword>
<dbReference type="EMBL" id="JBBPBN010000049">
    <property type="protein sequence ID" value="KAK8993328.1"/>
    <property type="molecule type" value="Genomic_DNA"/>
</dbReference>
<gene>
    <name evidence="2" type="ORF">V6N11_033429</name>
</gene>
<dbReference type="Proteomes" id="UP001396334">
    <property type="component" value="Unassembled WGS sequence"/>
</dbReference>
<name>A0ABR2PY24_9ROSI</name>
<keyword evidence="3" id="KW-1185">Reference proteome</keyword>
<proteinExistence type="predicted"/>
<feature type="transmembrane region" description="Helical" evidence="1">
    <location>
        <begin position="88"/>
        <end position="109"/>
    </location>
</feature>
<organism evidence="2 3">
    <name type="scientific">Hibiscus sabdariffa</name>
    <name type="common">roselle</name>
    <dbReference type="NCBI Taxonomy" id="183260"/>
    <lineage>
        <taxon>Eukaryota</taxon>
        <taxon>Viridiplantae</taxon>
        <taxon>Streptophyta</taxon>
        <taxon>Embryophyta</taxon>
        <taxon>Tracheophyta</taxon>
        <taxon>Spermatophyta</taxon>
        <taxon>Magnoliopsida</taxon>
        <taxon>eudicotyledons</taxon>
        <taxon>Gunneridae</taxon>
        <taxon>Pentapetalae</taxon>
        <taxon>rosids</taxon>
        <taxon>malvids</taxon>
        <taxon>Malvales</taxon>
        <taxon>Malvaceae</taxon>
        <taxon>Malvoideae</taxon>
        <taxon>Hibiscus</taxon>
    </lineage>
</organism>
<keyword evidence="1" id="KW-1133">Transmembrane helix</keyword>
<comment type="caution">
    <text evidence="2">The sequence shown here is derived from an EMBL/GenBank/DDBJ whole genome shotgun (WGS) entry which is preliminary data.</text>
</comment>
<accession>A0ABR2PY24</accession>